<organism evidence="3 4">
    <name type="scientific">Pandoraea nosoerga</name>
    <dbReference type="NCBI Taxonomy" id="2508296"/>
    <lineage>
        <taxon>Bacteria</taxon>
        <taxon>Pseudomonadati</taxon>
        <taxon>Pseudomonadota</taxon>
        <taxon>Betaproteobacteria</taxon>
        <taxon>Burkholderiales</taxon>
        <taxon>Burkholderiaceae</taxon>
        <taxon>Pandoraea</taxon>
    </lineage>
</organism>
<dbReference type="RefSeq" id="WP_150556723.1">
    <property type="nucleotide sequence ID" value="NZ_CABPSC010000014.1"/>
</dbReference>
<keyword evidence="2" id="KW-0732">Signal</keyword>
<feature type="region of interest" description="Disordered" evidence="1">
    <location>
        <begin position="18"/>
        <end position="83"/>
    </location>
</feature>
<proteinExistence type="predicted"/>
<feature type="chain" id="PRO_5022928867" evidence="2">
    <location>
        <begin position="21"/>
        <end position="83"/>
    </location>
</feature>
<evidence type="ECO:0000313" key="3">
    <source>
        <dbReference type="EMBL" id="VVE27939.1"/>
    </source>
</evidence>
<feature type="compositionally biased region" description="Basic residues" evidence="1">
    <location>
        <begin position="56"/>
        <end position="70"/>
    </location>
</feature>
<dbReference type="EMBL" id="CABPSC010000014">
    <property type="protein sequence ID" value="VVE27939.1"/>
    <property type="molecule type" value="Genomic_DNA"/>
</dbReference>
<reference evidence="3 4" key="1">
    <citation type="submission" date="2019-08" db="EMBL/GenBank/DDBJ databases">
        <authorList>
            <person name="Peeters C."/>
        </authorList>
    </citation>
    <scope>NUCLEOTIDE SEQUENCE [LARGE SCALE GENOMIC DNA]</scope>
    <source>
        <strain evidence="3 4">LMG 31109</strain>
    </source>
</reference>
<dbReference type="Proteomes" id="UP000367825">
    <property type="component" value="Unassembled WGS sequence"/>
</dbReference>
<keyword evidence="4" id="KW-1185">Reference proteome</keyword>
<evidence type="ECO:0000256" key="2">
    <source>
        <dbReference type="SAM" id="SignalP"/>
    </source>
</evidence>
<feature type="compositionally biased region" description="Low complexity" evidence="1">
    <location>
        <begin position="18"/>
        <end position="55"/>
    </location>
</feature>
<gene>
    <name evidence="3" type="ORF">PNO31109_03478</name>
</gene>
<protein>
    <submittedName>
        <fullName evidence="3">Uncharacterized protein</fullName>
    </submittedName>
</protein>
<evidence type="ECO:0000313" key="4">
    <source>
        <dbReference type="Proteomes" id="UP000367825"/>
    </source>
</evidence>
<sequence>MNKLLLALTAGLMVSGAAMAQQSAPATAPVAPAAPAAAGPAAQAPASADHAAPAKKTAKHKKHHHNKSGKKGPATQPATGNKP</sequence>
<dbReference type="AlphaFoldDB" id="A0A5E4WVT7"/>
<evidence type="ECO:0000256" key="1">
    <source>
        <dbReference type="SAM" id="MobiDB-lite"/>
    </source>
</evidence>
<feature type="signal peptide" evidence="2">
    <location>
        <begin position="1"/>
        <end position="20"/>
    </location>
</feature>
<accession>A0A5E4WVT7</accession>
<name>A0A5E4WVT7_9BURK</name>